<evidence type="ECO:0008006" key="5">
    <source>
        <dbReference type="Google" id="ProtNLM"/>
    </source>
</evidence>
<keyword evidence="2" id="KW-0732">Signal</keyword>
<sequence length="559" mass="60594">MSSLLSTLILLGGVGGHMVMNTPTPYNLDMAPFLQVDPLDGINHPFPCHNKFSSSERTPVEAGTTTLVNFTGAAQHGGGSCQFSITYDEPVDGGNWNKTARFMTVYSIIGGCPAVFTDESRNLPGIAVDKNMRQDSIHCGNDSGIDCIRQFMIPIPKFLKNGPATFAWTWFNKLGNKEMYMNCAPINITGGTGDEKQMAYLPDIFIANYHNDPEVPNCNTGGNGDHVVVNFPNPGRYGRVLQNPVEPSVKPAGYCTQILPAKSIPTFETELVAANIASWGLLDQATPTYTLPYFTPTTEVHSLGGDVTPLAVHPPRPVPTRARDPNNPITDGEPYTIYHSFSLPDPSASIVTTITLSRINRPPPDRRHGSLVSDVASASGIPTANMPIAADPRHGRPSRSFIRISVPATVTVTGIHDPTGFVLPNATTPNYPGPTDAAPNPRDDAIPCFMQGQYICFNQTHAGHCNQGWAVPHPVANGTTCTNGKIIPRQKRRDDDVKDGGILRVAKPSPRIPRRDDRKEENVPKRPKPSEAVPKVPEPSPRIPRRGRDEDRNGGGDVE</sequence>
<dbReference type="EMBL" id="JAZGSY010000008">
    <property type="protein sequence ID" value="KAL1843849.1"/>
    <property type="molecule type" value="Genomic_DNA"/>
</dbReference>
<comment type="caution">
    <text evidence="3">The sequence shown here is derived from an EMBL/GenBank/DDBJ whole genome shotgun (WGS) entry which is preliminary data.</text>
</comment>
<dbReference type="Gene3D" id="2.70.50.70">
    <property type="match status" value="1"/>
</dbReference>
<dbReference type="Proteomes" id="UP001583172">
    <property type="component" value="Unassembled WGS sequence"/>
</dbReference>
<feature type="chain" id="PRO_5047404547" description="Lytic polysaccharide monooxygenase" evidence="2">
    <location>
        <begin position="17"/>
        <end position="559"/>
    </location>
</feature>
<feature type="compositionally biased region" description="Basic and acidic residues" evidence="1">
    <location>
        <begin position="513"/>
        <end position="524"/>
    </location>
</feature>
<protein>
    <recommendedName>
        <fullName evidence="5">Lytic polysaccharide monooxygenase</fullName>
    </recommendedName>
</protein>
<accession>A0ABR3VPP0</accession>
<evidence type="ECO:0000256" key="1">
    <source>
        <dbReference type="SAM" id="MobiDB-lite"/>
    </source>
</evidence>
<feature type="compositionally biased region" description="Basic and acidic residues" evidence="1">
    <location>
        <begin position="492"/>
        <end position="501"/>
    </location>
</feature>
<reference evidence="3 4" key="1">
    <citation type="journal article" date="2024" name="Commun. Biol.">
        <title>Comparative genomic analysis of thermophilic fungi reveals convergent evolutionary adaptations and gene losses.</title>
        <authorList>
            <person name="Steindorff A.S."/>
            <person name="Aguilar-Pontes M.V."/>
            <person name="Robinson A.J."/>
            <person name="Andreopoulos B."/>
            <person name="LaButti K."/>
            <person name="Kuo A."/>
            <person name="Mondo S."/>
            <person name="Riley R."/>
            <person name="Otillar R."/>
            <person name="Haridas S."/>
            <person name="Lipzen A."/>
            <person name="Grimwood J."/>
            <person name="Schmutz J."/>
            <person name="Clum A."/>
            <person name="Reid I.D."/>
            <person name="Moisan M.C."/>
            <person name="Butler G."/>
            <person name="Nguyen T.T.M."/>
            <person name="Dewar K."/>
            <person name="Conant G."/>
            <person name="Drula E."/>
            <person name="Henrissat B."/>
            <person name="Hansel C."/>
            <person name="Singer S."/>
            <person name="Hutchinson M.I."/>
            <person name="de Vries R.P."/>
            <person name="Natvig D.O."/>
            <person name="Powell A.J."/>
            <person name="Tsang A."/>
            <person name="Grigoriev I.V."/>
        </authorList>
    </citation>
    <scope>NUCLEOTIDE SEQUENCE [LARGE SCALE GENOMIC DNA]</scope>
    <source>
        <strain evidence="3 4">CBS 620.91</strain>
    </source>
</reference>
<evidence type="ECO:0000313" key="4">
    <source>
        <dbReference type="Proteomes" id="UP001583172"/>
    </source>
</evidence>
<evidence type="ECO:0000256" key="2">
    <source>
        <dbReference type="SAM" id="SignalP"/>
    </source>
</evidence>
<name>A0ABR3VPP0_HUMIN</name>
<keyword evidence="4" id="KW-1185">Reference proteome</keyword>
<organism evidence="3 4">
    <name type="scientific">Humicola insolens</name>
    <name type="common">Soft-rot fungus</name>
    <dbReference type="NCBI Taxonomy" id="85995"/>
    <lineage>
        <taxon>Eukaryota</taxon>
        <taxon>Fungi</taxon>
        <taxon>Dikarya</taxon>
        <taxon>Ascomycota</taxon>
        <taxon>Pezizomycotina</taxon>
        <taxon>Sordariomycetes</taxon>
        <taxon>Sordariomycetidae</taxon>
        <taxon>Sordariales</taxon>
        <taxon>Chaetomiaceae</taxon>
        <taxon>Mycothermus</taxon>
    </lineage>
</organism>
<feature type="compositionally biased region" description="Basic and acidic residues" evidence="1">
    <location>
        <begin position="546"/>
        <end position="559"/>
    </location>
</feature>
<feature type="signal peptide" evidence="2">
    <location>
        <begin position="1"/>
        <end position="16"/>
    </location>
</feature>
<gene>
    <name evidence="3" type="ORF">VTJ49DRAFT_7200</name>
</gene>
<feature type="region of interest" description="Disordered" evidence="1">
    <location>
        <begin position="481"/>
        <end position="559"/>
    </location>
</feature>
<proteinExistence type="predicted"/>
<dbReference type="PANTHER" id="PTHR36182">
    <property type="entry name" value="PROTEIN, PUTATIVE (AFU_ORTHOLOGUE AFUA_6G10930)-RELATED"/>
    <property type="match status" value="1"/>
</dbReference>
<evidence type="ECO:0000313" key="3">
    <source>
        <dbReference type="EMBL" id="KAL1843849.1"/>
    </source>
</evidence>
<dbReference type="PANTHER" id="PTHR36182:SF2">
    <property type="entry name" value="LYTIC POLYSACCHARIDE MONOOXYGENASE"/>
    <property type="match status" value="1"/>
</dbReference>